<keyword evidence="2" id="KW-1133">Transmembrane helix</keyword>
<proteinExistence type="predicted"/>
<feature type="transmembrane region" description="Helical" evidence="2">
    <location>
        <begin position="36"/>
        <end position="59"/>
    </location>
</feature>
<evidence type="ECO:0000256" key="1">
    <source>
        <dbReference type="SAM" id="MobiDB-lite"/>
    </source>
</evidence>
<feature type="transmembrane region" description="Helical" evidence="2">
    <location>
        <begin position="6"/>
        <end position="24"/>
    </location>
</feature>
<keyword evidence="2" id="KW-0472">Membrane</keyword>
<name>A0A2D2DPC8_9BURK</name>
<dbReference type="Proteomes" id="UP000229897">
    <property type="component" value="Chromosome"/>
</dbReference>
<dbReference type="EMBL" id="CP024608">
    <property type="protein sequence ID" value="ATQ76837.1"/>
    <property type="molecule type" value="Genomic_DNA"/>
</dbReference>
<keyword evidence="2" id="KW-0812">Transmembrane</keyword>
<keyword evidence="4" id="KW-1185">Reference proteome</keyword>
<gene>
    <name evidence="3" type="ORF">CR152_21665</name>
</gene>
<feature type="region of interest" description="Disordered" evidence="1">
    <location>
        <begin position="68"/>
        <end position="87"/>
    </location>
</feature>
<evidence type="ECO:0000313" key="3">
    <source>
        <dbReference type="EMBL" id="ATQ76837.1"/>
    </source>
</evidence>
<dbReference type="KEGG" id="mass:CR152_21665"/>
<reference evidence="3" key="1">
    <citation type="submission" date="2017-10" db="EMBL/GenBank/DDBJ databases">
        <title>Massilia psychrophilum sp. nov., a novel purple-pigmented bacterium isolated from Tianshan glacier, Xinjiang Municipality, China.</title>
        <authorList>
            <person name="Wang H."/>
        </authorList>
    </citation>
    <scope>NUCLEOTIDE SEQUENCE [LARGE SCALE GENOMIC DNA]</scope>
    <source>
        <strain evidence="3">B2</strain>
    </source>
</reference>
<accession>A0A2D2DPC8</accession>
<dbReference type="AlphaFoldDB" id="A0A2D2DPC8"/>
<evidence type="ECO:0000256" key="2">
    <source>
        <dbReference type="SAM" id="Phobius"/>
    </source>
</evidence>
<organism evidence="3 4">
    <name type="scientific">Massilia violaceinigra</name>
    <dbReference type="NCBI Taxonomy" id="2045208"/>
    <lineage>
        <taxon>Bacteria</taxon>
        <taxon>Pseudomonadati</taxon>
        <taxon>Pseudomonadota</taxon>
        <taxon>Betaproteobacteria</taxon>
        <taxon>Burkholderiales</taxon>
        <taxon>Oxalobacteraceae</taxon>
        <taxon>Telluria group</taxon>
        <taxon>Massilia</taxon>
    </lineage>
</organism>
<sequence>MPTFENNGLLYGALLGALAGVLIAGPRFTDWSIQKILAAIAVSSAVIGMTGRLAVWIAYTAISAGPTPNYANEQDDSSPDGAHASDD</sequence>
<evidence type="ECO:0000313" key="4">
    <source>
        <dbReference type="Proteomes" id="UP000229897"/>
    </source>
</evidence>
<protein>
    <submittedName>
        <fullName evidence="3">Uncharacterized protein</fullName>
    </submittedName>
</protein>